<reference evidence="1 2" key="1">
    <citation type="submission" date="2017-08" db="EMBL/GenBank/DDBJ databases">
        <title>Infants hospitalized years apart are colonized by the same room-sourced microbial strains.</title>
        <authorList>
            <person name="Brooks B."/>
            <person name="Olm M.R."/>
            <person name="Firek B.A."/>
            <person name="Baker R."/>
            <person name="Thomas B.C."/>
            <person name="Morowitz M.J."/>
            <person name="Banfield J.F."/>
        </authorList>
    </citation>
    <scope>NUCLEOTIDE SEQUENCE [LARGE SCALE GENOMIC DNA]</scope>
    <source>
        <strain evidence="1">S2_005_003_R2_47</strain>
    </source>
</reference>
<accession>A0A2W5N4V0</accession>
<protein>
    <submittedName>
        <fullName evidence="1">Uncharacterized protein</fullName>
    </submittedName>
</protein>
<evidence type="ECO:0000313" key="1">
    <source>
        <dbReference type="EMBL" id="PZQ21140.1"/>
    </source>
</evidence>
<proteinExistence type="predicted"/>
<dbReference type="EMBL" id="QFPJ01000035">
    <property type="protein sequence ID" value="PZQ21140.1"/>
    <property type="molecule type" value="Genomic_DNA"/>
</dbReference>
<dbReference type="Proteomes" id="UP000248597">
    <property type="component" value="Unassembled WGS sequence"/>
</dbReference>
<comment type="caution">
    <text evidence="1">The sequence shown here is derived from an EMBL/GenBank/DDBJ whole genome shotgun (WGS) entry which is preliminary data.</text>
</comment>
<dbReference type="AlphaFoldDB" id="A0A2W5N4V0"/>
<evidence type="ECO:0000313" key="2">
    <source>
        <dbReference type="Proteomes" id="UP000248597"/>
    </source>
</evidence>
<sequence length="190" mass="20358">MTKSMTDETVTQADREAFRSICLNGDMGGNISKMLEAGAWDNDSRMLEIVRHRTAHSGEGRINGAGEDADGVFAAVLEELDRECRCAAVRGEDGKRVGLAVLRKHFGPAMLLARDEFAPLTNSALRAALSAHQGEVEQGSAIDDIAAERRRQVEAEGWTPDHDDEHGDGSLAAAAATYAFSAATADRFLA</sequence>
<feature type="non-terminal residue" evidence="1">
    <location>
        <position position="190"/>
    </location>
</feature>
<gene>
    <name evidence="1" type="ORF">DI569_12810</name>
</gene>
<name>A0A2W5N4V0_SPHMC</name>
<organism evidence="1 2">
    <name type="scientific">Sphingopyxis macrogoltabida</name>
    <name type="common">Sphingomonas macrogoltabidus</name>
    <dbReference type="NCBI Taxonomy" id="33050"/>
    <lineage>
        <taxon>Bacteria</taxon>
        <taxon>Pseudomonadati</taxon>
        <taxon>Pseudomonadota</taxon>
        <taxon>Alphaproteobacteria</taxon>
        <taxon>Sphingomonadales</taxon>
        <taxon>Sphingomonadaceae</taxon>
        <taxon>Sphingopyxis</taxon>
    </lineage>
</organism>